<evidence type="ECO:0000313" key="2">
    <source>
        <dbReference type="Proteomes" id="UP000184509"/>
    </source>
</evidence>
<dbReference type="Proteomes" id="UP000184509">
    <property type="component" value="Unassembled WGS sequence"/>
</dbReference>
<accession>A0A1M4ZWS5</accession>
<evidence type="ECO:0000313" key="1">
    <source>
        <dbReference type="EMBL" id="SHF22451.1"/>
    </source>
</evidence>
<gene>
    <name evidence="1" type="ORF">SAMN05444405_10678</name>
</gene>
<dbReference type="AlphaFoldDB" id="A0A1M4ZWS5"/>
<name>A0A1M4ZWS5_9BACE</name>
<organism evidence="1 2">
    <name type="scientific">Bacteroides luti</name>
    <dbReference type="NCBI Taxonomy" id="1297750"/>
    <lineage>
        <taxon>Bacteria</taxon>
        <taxon>Pseudomonadati</taxon>
        <taxon>Bacteroidota</taxon>
        <taxon>Bacteroidia</taxon>
        <taxon>Bacteroidales</taxon>
        <taxon>Bacteroidaceae</taxon>
        <taxon>Bacteroides</taxon>
    </lineage>
</organism>
<proteinExistence type="predicted"/>
<sequence length="155" mass="18354">MLKEKNTVGHVKNEKMRKTELVPNISVGEFVLGSDIRKYTHLPHCLTKNKEKDFSYESYNFYEQDLILWVEKSKIETICCEKECYWAGRNLIKMPFDEFLLSYNVTPDKSENIYILVNGKGQNQTVYDFDKLGLQIWVWRKRIVTVLISNFRASE</sequence>
<dbReference type="EMBL" id="FQTV01000006">
    <property type="protein sequence ID" value="SHF22451.1"/>
    <property type="molecule type" value="Genomic_DNA"/>
</dbReference>
<keyword evidence="2" id="KW-1185">Reference proteome</keyword>
<protein>
    <submittedName>
        <fullName evidence="1">Uncharacterized protein</fullName>
    </submittedName>
</protein>
<reference evidence="1 2" key="1">
    <citation type="submission" date="2016-11" db="EMBL/GenBank/DDBJ databases">
        <authorList>
            <person name="Jaros S."/>
            <person name="Januszkiewicz K."/>
            <person name="Wedrychowicz H."/>
        </authorList>
    </citation>
    <scope>NUCLEOTIDE SEQUENCE [LARGE SCALE GENOMIC DNA]</scope>
    <source>
        <strain evidence="1 2">DSM 26991</strain>
    </source>
</reference>
<dbReference type="STRING" id="1297750.SAMN05444405_10678"/>